<evidence type="ECO:0000313" key="2">
    <source>
        <dbReference type="EMBL" id="PPQ90586.1"/>
    </source>
</evidence>
<keyword evidence="1" id="KW-0812">Transmembrane</keyword>
<dbReference type="Proteomes" id="UP000283269">
    <property type="component" value="Unassembled WGS sequence"/>
</dbReference>
<dbReference type="PANTHER" id="PTHR40465:SF1">
    <property type="entry name" value="DUF6534 DOMAIN-CONTAINING PROTEIN"/>
    <property type="match status" value="1"/>
</dbReference>
<dbReference type="EMBL" id="NHYD01001603">
    <property type="protein sequence ID" value="PPQ90586.1"/>
    <property type="molecule type" value="Genomic_DNA"/>
</dbReference>
<dbReference type="OrthoDB" id="2929525at2759"/>
<sequence length="199" mass="22044">MVGLIQSGHFFFASNQDLGAIEISTFLSLVLLGVSLSQGYTYFNRNGGDRLGLKLLVSLLLLMEVFHSFTASHTIYFETVTRSNRGEANSYQLSTNVLTENIITFIVQCFFSHRIYRLSRKLPLSTLSFIFTLLRFVGGIALSVESILDVPRTPNGVFVFTFSWLVTSALSAGVAADLLIAASMVYYLRKMASPTNLQS</sequence>
<gene>
    <name evidence="2" type="ORF">CVT25_006106</name>
</gene>
<dbReference type="InParanoid" id="A0A409XIM5"/>
<dbReference type="STRING" id="93625.A0A409XIM5"/>
<organism evidence="2 3">
    <name type="scientific">Psilocybe cyanescens</name>
    <dbReference type="NCBI Taxonomy" id="93625"/>
    <lineage>
        <taxon>Eukaryota</taxon>
        <taxon>Fungi</taxon>
        <taxon>Dikarya</taxon>
        <taxon>Basidiomycota</taxon>
        <taxon>Agaricomycotina</taxon>
        <taxon>Agaricomycetes</taxon>
        <taxon>Agaricomycetidae</taxon>
        <taxon>Agaricales</taxon>
        <taxon>Agaricineae</taxon>
        <taxon>Strophariaceae</taxon>
        <taxon>Psilocybe</taxon>
    </lineage>
</organism>
<feature type="transmembrane region" description="Helical" evidence="1">
    <location>
        <begin position="97"/>
        <end position="116"/>
    </location>
</feature>
<keyword evidence="3" id="KW-1185">Reference proteome</keyword>
<keyword evidence="1" id="KW-1133">Transmembrane helix</keyword>
<feature type="transmembrane region" description="Helical" evidence="1">
    <location>
        <begin position="123"/>
        <end position="144"/>
    </location>
</feature>
<keyword evidence="1" id="KW-0472">Membrane</keyword>
<feature type="transmembrane region" description="Helical" evidence="1">
    <location>
        <begin position="164"/>
        <end position="188"/>
    </location>
</feature>
<feature type="transmembrane region" description="Helical" evidence="1">
    <location>
        <begin position="20"/>
        <end position="43"/>
    </location>
</feature>
<proteinExistence type="predicted"/>
<dbReference type="PANTHER" id="PTHR40465">
    <property type="entry name" value="CHROMOSOME 1, WHOLE GENOME SHOTGUN SEQUENCE"/>
    <property type="match status" value="1"/>
</dbReference>
<reference evidence="2 3" key="1">
    <citation type="journal article" date="2018" name="Evol. Lett.">
        <title>Horizontal gene cluster transfer increased hallucinogenic mushroom diversity.</title>
        <authorList>
            <person name="Reynolds H.T."/>
            <person name="Vijayakumar V."/>
            <person name="Gluck-Thaler E."/>
            <person name="Korotkin H.B."/>
            <person name="Matheny P.B."/>
            <person name="Slot J.C."/>
        </authorList>
    </citation>
    <scope>NUCLEOTIDE SEQUENCE [LARGE SCALE GENOMIC DNA]</scope>
    <source>
        <strain evidence="2 3">2631</strain>
    </source>
</reference>
<dbReference type="AlphaFoldDB" id="A0A409XIM5"/>
<feature type="transmembrane region" description="Helical" evidence="1">
    <location>
        <begin position="55"/>
        <end position="77"/>
    </location>
</feature>
<evidence type="ECO:0000313" key="3">
    <source>
        <dbReference type="Proteomes" id="UP000283269"/>
    </source>
</evidence>
<name>A0A409XIM5_PSICY</name>
<protein>
    <submittedName>
        <fullName evidence="2">Uncharacterized protein</fullName>
    </submittedName>
</protein>
<accession>A0A409XIM5</accession>
<comment type="caution">
    <text evidence="2">The sequence shown here is derived from an EMBL/GenBank/DDBJ whole genome shotgun (WGS) entry which is preliminary data.</text>
</comment>
<evidence type="ECO:0000256" key="1">
    <source>
        <dbReference type="SAM" id="Phobius"/>
    </source>
</evidence>